<dbReference type="Proteomes" id="UP000632740">
    <property type="component" value="Unassembled WGS sequence"/>
</dbReference>
<evidence type="ECO:0000313" key="2">
    <source>
        <dbReference type="EMBL" id="GIG22692.1"/>
    </source>
</evidence>
<organism evidence="2 3">
    <name type="scientific">Cellulomonas chitinilytica</name>
    <dbReference type="NCBI Taxonomy" id="398759"/>
    <lineage>
        <taxon>Bacteria</taxon>
        <taxon>Bacillati</taxon>
        <taxon>Actinomycetota</taxon>
        <taxon>Actinomycetes</taxon>
        <taxon>Micrococcales</taxon>
        <taxon>Cellulomonadaceae</taxon>
        <taxon>Cellulomonas</taxon>
    </lineage>
</organism>
<evidence type="ECO:0000313" key="3">
    <source>
        <dbReference type="Proteomes" id="UP000632740"/>
    </source>
</evidence>
<sequence length="159" mass="16663">MTTDQTATEPAAGTTPDVTTNAGDTRLWVERTGKRRYTGRSSRGAEVLIGSVGDEGAFSPGELLKIALAACSGLSSDSALAHRLGDDVQVTISVSGMSDEAEDRYPAFLETMDVDLSGLDPAARERLLTVIHRAVDQHCTVGRTLDAGATVSLTVAGER</sequence>
<dbReference type="Pfam" id="PF02566">
    <property type="entry name" value="OsmC"/>
    <property type="match status" value="1"/>
</dbReference>
<dbReference type="RefSeq" id="WP_203757682.1">
    <property type="nucleotide sequence ID" value="NZ_BONK01000012.1"/>
</dbReference>
<name>A0A919P3K2_9CELL</name>
<protein>
    <recommendedName>
        <fullName evidence="4">OsmC family peroxiredoxin</fullName>
    </recommendedName>
</protein>
<dbReference type="SUPFAM" id="SSF82784">
    <property type="entry name" value="OsmC-like"/>
    <property type="match status" value="1"/>
</dbReference>
<dbReference type="EMBL" id="BONK01000012">
    <property type="protein sequence ID" value="GIG22692.1"/>
    <property type="molecule type" value="Genomic_DNA"/>
</dbReference>
<evidence type="ECO:0008006" key="4">
    <source>
        <dbReference type="Google" id="ProtNLM"/>
    </source>
</evidence>
<dbReference type="InterPro" id="IPR015946">
    <property type="entry name" value="KH_dom-like_a/b"/>
</dbReference>
<evidence type="ECO:0000256" key="1">
    <source>
        <dbReference type="SAM" id="MobiDB-lite"/>
    </source>
</evidence>
<comment type="caution">
    <text evidence="2">The sequence shown here is derived from an EMBL/GenBank/DDBJ whole genome shotgun (WGS) entry which is preliminary data.</text>
</comment>
<dbReference type="Gene3D" id="3.30.300.20">
    <property type="match status" value="1"/>
</dbReference>
<gene>
    <name evidence="2" type="ORF">Cch01nite_34160</name>
</gene>
<accession>A0A919P3K2</accession>
<dbReference type="AlphaFoldDB" id="A0A919P3K2"/>
<dbReference type="InterPro" id="IPR003718">
    <property type="entry name" value="OsmC/Ohr_fam"/>
</dbReference>
<proteinExistence type="predicted"/>
<dbReference type="InterPro" id="IPR036102">
    <property type="entry name" value="OsmC/Ohrsf"/>
</dbReference>
<keyword evidence="3" id="KW-1185">Reference proteome</keyword>
<reference evidence="2" key="1">
    <citation type="submission" date="2021-01" db="EMBL/GenBank/DDBJ databases">
        <title>Whole genome shotgun sequence of Cellulomonas chitinilytica NBRC 110799.</title>
        <authorList>
            <person name="Komaki H."/>
            <person name="Tamura T."/>
        </authorList>
    </citation>
    <scope>NUCLEOTIDE SEQUENCE</scope>
    <source>
        <strain evidence="2">NBRC 110799</strain>
    </source>
</reference>
<feature type="region of interest" description="Disordered" evidence="1">
    <location>
        <begin position="1"/>
        <end position="23"/>
    </location>
</feature>